<feature type="transmembrane region" description="Helical" evidence="1">
    <location>
        <begin position="126"/>
        <end position="151"/>
    </location>
</feature>
<keyword evidence="1" id="KW-1133">Transmembrane helix</keyword>
<proteinExistence type="predicted"/>
<dbReference type="OrthoDB" id="9047765at2759"/>
<evidence type="ECO:0000313" key="2">
    <source>
        <dbReference type="Proteomes" id="UP000504617"/>
    </source>
</evidence>
<evidence type="ECO:0000256" key="1">
    <source>
        <dbReference type="SAM" id="Phobius"/>
    </source>
</evidence>
<name>A0A6I9Z4A0_9SAUR</name>
<reference evidence="3" key="1">
    <citation type="submission" date="2025-08" db="UniProtKB">
        <authorList>
            <consortium name="RefSeq"/>
        </authorList>
    </citation>
    <scope>IDENTIFICATION</scope>
    <source>
        <tissue evidence="3">Skeletal muscle</tissue>
    </source>
</reference>
<organism evidence="2 3">
    <name type="scientific">Thamnophis sirtalis</name>
    <dbReference type="NCBI Taxonomy" id="35019"/>
    <lineage>
        <taxon>Eukaryota</taxon>
        <taxon>Metazoa</taxon>
        <taxon>Chordata</taxon>
        <taxon>Craniata</taxon>
        <taxon>Vertebrata</taxon>
        <taxon>Euteleostomi</taxon>
        <taxon>Lepidosauria</taxon>
        <taxon>Squamata</taxon>
        <taxon>Bifurcata</taxon>
        <taxon>Unidentata</taxon>
        <taxon>Episquamata</taxon>
        <taxon>Toxicofera</taxon>
        <taxon>Serpentes</taxon>
        <taxon>Colubroidea</taxon>
        <taxon>Colubridae</taxon>
        <taxon>Natricinae</taxon>
        <taxon>Thamnophis</taxon>
    </lineage>
</organism>
<dbReference type="RefSeq" id="XP_013930680.1">
    <property type="nucleotide sequence ID" value="XM_014075205.1"/>
</dbReference>
<evidence type="ECO:0000313" key="3">
    <source>
        <dbReference type="RefSeq" id="XP_013930680.1"/>
    </source>
</evidence>
<gene>
    <name evidence="3" type="primary">LOC106556215</name>
</gene>
<keyword evidence="1" id="KW-0812">Transmembrane</keyword>
<sequence length="168" mass="18632">MLGNVEGEIRKELLEVRQMDLIAVVMGNVNNHFDFSPKAGSNFSRLVLTNPFDYTSGTDKVWEYRLQVSVTDDNLLSSAERTSVHVQNGTVKLTIRVIPDPTTVIPTTPGVTIVTSKENVYASSAWYVPFFMVIGSFLLLGFLGYLTVLLAKYLRSCCPPKPKADTKP</sequence>
<dbReference type="KEGG" id="tsr:106556215"/>
<accession>A0A6I9Z4A0</accession>
<keyword evidence="1" id="KW-0472">Membrane</keyword>
<dbReference type="Proteomes" id="UP000504617">
    <property type="component" value="Unplaced"/>
</dbReference>
<dbReference type="GeneID" id="106556215"/>
<keyword evidence="2" id="KW-1185">Reference proteome</keyword>
<dbReference type="AlphaFoldDB" id="A0A6I9Z4A0"/>
<protein>
    <submittedName>
        <fullName evidence="3">Cadherin-related family member 3-like</fullName>
    </submittedName>
</protein>